<dbReference type="EMBL" id="FMVM01000001">
    <property type="protein sequence ID" value="SCX93150.1"/>
    <property type="molecule type" value="Genomic_DNA"/>
</dbReference>
<dbReference type="STRING" id="582692.SAMN05720606_101490"/>
<dbReference type="InterPro" id="IPR000620">
    <property type="entry name" value="EamA_dom"/>
</dbReference>
<dbReference type="PANTHER" id="PTHR32322">
    <property type="entry name" value="INNER MEMBRANE TRANSPORTER"/>
    <property type="match status" value="1"/>
</dbReference>
<feature type="transmembrane region" description="Helical" evidence="6">
    <location>
        <begin position="256"/>
        <end position="272"/>
    </location>
</feature>
<keyword evidence="5 6" id="KW-0472">Membrane</keyword>
<dbReference type="SUPFAM" id="SSF103481">
    <property type="entry name" value="Multidrug resistance efflux transporter EmrE"/>
    <property type="match status" value="2"/>
</dbReference>
<feature type="domain" description="EamA" evidence="7">
    <location>
        <begin position="23"/>
        <end position="153"/>
    </location>
</feature>
<keyword evidence="4 6" id="KW-1133">Transmembrane helix</keyword>
<evidence type="ECO:0000256" key="3">
    <source>
        <dbReference type="ARBA" id="ARBA00022692"/>
    </source>
</evidence>
<evidence type="ECO:0000313" key="8">
    <source>
        <dbReference type="EMBL" id="SCX93150.1"/>
    </source>
</evidence>
<comment type="subcellular location">
    <subcellularLocation>
        <location evidence="1">Endomembrane system</location>
        <topology evidence="1">Multi-pass membrane protein</topology>
    </subcellularLocation>
</comment>
<evidence type="ECO:0000256" key="5">
    <source>
        <dbReference type="ARBA" id="ARBA00023136"/>
    </source>
</evidence>
<dbReference type="GO" id="GO:0016020">
    <property type="term" value="C:membrane"/>
    <property type="evidence" value="ECO:0007669"/>
    <property type="project" value="UniProtKB-SubCell"/>
</dbReference>
<dbReference type="InterPro" id="IPR037185">
    <property type="entry name" value="EmrE-like"/>
</dbReference>
<dbReference type="AlphaFoldDB" id="A0A1G5BTA7"/>
<feature type="transmembrane region" description="Helical" evidence="6">
    <location>
        <begin position="21"/>
        <end position="41"/>
    </location>
</feature>
<feature type="transmembrane region" description="Helical" evidence="6">
    <location>
        <begin position="192"/>
        <end position="211"/>
    </location>
</feature>
<name>A0A1G5BTA7_9BACL</name>
<evidence type="ECO:0000256" key="4">
    <source>
        <dbReference type="ARBA" id="ARBA00022989"/>
    </source>
</evidence>
<evidence type="ECO:0000259" key="7">
    <source>
        <dbReference type="Pfam" id="PF00892"/>
    </source>
</evidence>
<feature type="transmembrane region" description="Helical" evidence="6">
    <location>
        <begin position="223"/>
        <end position="244"/>
    </location>
</feature>
<dbReference type="InterPro" id="IPR050638">
    <property type="entry name" value="AA-Vitamin_Transporters"/>
</dbReference>
<dbReference type="RefSeq" id="WP_090915564.1">
    <property type="nucleotide sequence ID" value="NZ_FMVM01000001.1"/>
</dbReference>
<comment type="similarity">
    <text evidence="2">Belongs to the EamA transporter family.</text>
</comment>
<proteinExistence type="inferred from homology"/>
<evidence type="ECO:0000256" key="6">
    <source>
        <dbReference type="SAM" id="Phobius"/>
    </source>
</evidence>
<organism evidence="8 9">
    <name type="scientific">Paenibacillus polysaccharolyticus</name>
    <dbReference type="NCBI Taxonomy" id="582692"/>
    <lineage>
        <taxon>Bacteria</taxon>
        <taxon>Bacillati</taxon>
        <taxon>Bacillota</taxon>
        <taxon>Bacilli</taxon>
        <taxon>Bacillales</taxon>
        <taxon>Paenibacillaceae</taxon>
        <taxon>Paenibacillus</taxon>
    </lineage>
</organism>
<evidence type="ECO:0000313" key="9">
    <source>
        <dbReference type="Proteomes" id="UP000198538"/>
    </source>
</evidence>
<feature type="transmembrane region" description="Helical" evidence="6">
    <location>
        <begin position="47"/>
        <end position="69"/>
    </location>
</feature>
<keyword evidence="3 6" id="KW-0812">Transmembrane</keyword>
<feature type="transmembrane region" description="Helical" evidence="6">
    <location>
        <begin position="278"/>
        <end position="295"/>
    </location>
</feature>
<feature type="transmembrane region" description="Helical" evidence="6">
    <location>
        <begin position="81"/>
        <end position="106"/>
    </location>
</feature>
<feature type="transmembrane region" description="Helical" evidence="6">
    <location>
        <begin position="163"/>
        <end position="180"/>
    </location>
</feature>
<reference evidence="9" key="1">
    <citation type="submission" date="2016-10" db="EMBL/GenBank/DDBJ databases">
        <authorList>
            <person name="Varghese N."/>
            <person name="Submissions S."/>
        </authorList>
    </citation>
    <scope>NUCLEOTIDE SEQUENCE [LARGE SCALE GENOMIC DNA]</scope>
    <source>
        <strain evidence="9">BL9</strain>
    </source>
</reference>
<dbReference type="Proteomes" id="UP000198538">
    <property type="component" value="Unassembled WGS sequence"/>
</dbReference>
<evidence type="ECO:0000256" key="1">
    <source>
        <dbReference type="ARBA" id="ARBA00004127"/>
    </source>
</evidence>
<feature type="domain" description="EamA" evidence="7">
    <location>
        <begin position="162"/>
        <end position="295"/>
    </location>
</feature>
<keyword evidence="9" id="KW-1185">Reference proteome</keyword>
<evidence type="ECO:0000256" key="2">
    <source>
        <dbReference type="ARBA" id="ARBA00007362"/>
    </source>
</evidence>
<feature type="transmembrane region" description="Helical" evidence="6">
    <location>
        <begin position="139"/>
        <end position="157"/>
    </location>
</feature>
<protein>
    <submittedName>
        <fullName evidence="8">Permease of the drug/metabolite transporter (DMT) superfamily</fullName>
    </submittedName>
</protein>
<accession>A0A1G5BTA7</accession>
<dbReference type="Pfam" id="PF00892">
    <property type="entry name" value="EamA"/>
    <property type="match status" value="2"/>
</dbReference>
<dbReference type="PANTHER" id="PTHR32322:SF2">
    <property type="entry name" value="EAMA DOMAIN-CONTAINING PROTEIN"/>
    <property type="match status" value="1"/>
</dbReference>
<sequence>MSATIHNPARAKRVPASLKPVKYIVLIIVTTLIMGTSFPVGKIGLNYAPPFLLMGLRYILAGGLMALALRKHPLPRGWRSWGKIMLIGLFQSAGVMGCAYYSMNWISSGESAIITFTNPLIVIVLSALLYNLRYRLSQWIGVIVGFVGILFTFGWHMSFTPGTWIGFGGAISFAVSTLLIKRWGVDYDTFVLTAYQMLAGGVALLLLSVWTEQPHFTITPVSILSLLYLTLICSIMQFSLWFYLLQNSDPAQTSSYLFLAPFFGVLSSWILLNEEVQWFVGAGGVLIGVGIYLVNRVQLRKNKTYLPLYKKPTFIFQYKKGMRQG</sequence>
<gene>
    <name evidence="8" type="ORF">SAMN05720606_101490</name>
</gene>
<feature type="transmembrane region" description="Helical" evidence="6">
    <location>
        <begin position="112"/>
        <end position="132"/>
    </location>
</feature>